<gene>
    <name evidence="1" type="ORF">GCM10009830_19230</name>
</gene>
<name>A0ABN2GL60_9ACTN</name>
<dbReference type="EMBL" id="BAAAQF010000005">
    <property type="protein sequence ID" value="GAA1673111.1"/>
    <property type="molecule type" value="Genomic_DNA"/>
</dbReference>
<dbReference type="Proteomes" id="UP001499851">
    <property type="component" value="Unassembled WGS sequence"/>
</dbReference>
<accession>A0ABN2GL60</accession>
<evidence type="ECO:0000313" key="2">
    <source>
        <dbReference type="Proteomes" id="UP001499851"/>
    </source>
</evidence>
<keyword evidence="2" id="KW-1185">Reference proteome</keyword>
<protein>
    <submittedName>
        <fullName evidence="1">Uncharacterized protein</fullName>
    </submittedName>
</protein>
<comment type="caution">
    <text evidence="1">The sequence shown here is derived from an EMBL/GenBank/DDBJ whole genome shotgun (WGS) entry which is preliminary data.</text>
</comment>
<sequence>MLIIEILSSLFGTDPAVVRRIGCWGAAGPRGPGRALGQRQSAAS</sequence>
<organism evidence="1 2">
    <name type="scientific">Glycomyces endophyticus</name>
    <dbReference type="NCBI Taxonomy" id="480996"/>
    <lineage>
        <taxon>Bacteria</taxon>
        <taxon>Bacillati</taxon>
        <taxon>Actinomycetota</taxon>
        <taxon>Actinomycetes</taxon>
        <taxon>Glycomycetales</taxon>
        <taxon>Glycomycetaceae</taxon>
        <taxon>Glycomyces</taxon>
    </lineage>
</organism>
<reference evidence="1 2" key="1">
    <citation type="journal article" date="2019" name="Int. J. Syst. Evol. Microbiol.">
        <title>The Global Catalogue of Microorganisms (GCM) 10K type strain sequencing project: providing services to taxonomists for standard genome sequencing and annotation.</title>
        <authorList>
            <consortium name="The Broad Institute Genomics Platform"/>
            <consortium name="The Broad Institute Genome Sequencing Center for Infectious Disease"/>
            <person name="Wu L."/>
            <person name="Ma J."/>
        </authorList>
    </citation>
    <scope>NUCLEOTIDE SEQUENCE [LARGE SCALE GENOMIC DNA]</scope>
    <source>
        <strain evidence="1 2">JCM 16001</strain>
    </source>
</reference>
<evidence type="ECO:0000313" key="1">
    <source>
        <dbReference type="EMBL" id="GAA1673111.1"/>
    </source>
</evidence>
<proteinExistence type="predicted"/>